<dbReference type="RefSeq" id="WP_245378399.1">
    <property type="nucleotide sequence ID" value="NZ_JAGINW010000001.1"/>
</dbReference>
<evidence type="ECO:0000259" key="3">
    <source>
        <dbReference type="Pfam" id="PF13191"/>
    </source>
</evidence>
<evidence type="ECO:0000313" key="4">
    <source>
        <dbReference type="EMBL" id="MBP2324806.1"/>
    </source>
</evidence>
<comment type="caution">
    <text evidence="4">The sequence shown here is derived from an EMBL/GenBank/DDBJ whole genome shotgun (WGS) entry which is preliminary data.</text>
</comment>
<sequence length="337" mass="36083">MVTSTPETELPLVGRHGEKRRVDELIGVARAGQGGSLVLGGEAGIGKSTLLEHAVRAASGFRVLRASGAEFEQELPYSALHQLCIPILAHLTALPDRHRDALRIAFGLSDGEPHPFQVGLAILELVTTVSGEQPVLCVIDDAQWLDAASSQAMAFLARRVAADPVAMVFALRSQSTVEGLNELPWLNVGRLSDQDAKVLLAVRNPFPLDDRVRDRLVAEANGNPLALLELPRAGGFVLPAASTVPSRIEDGFRARLAGLRDDARLLLTVASADPTGDPGLLWPAADALGIDVPVASVPRPPQGWSNSRRAPASVIRWRARRSIALRRTVCVVRLTAR</sequence>
<dbReference type="InterPro" id="IPR027417">
    <property type="entry name" value="P-loop_NTPase"/>
</dbReference>
<protein>
    <recommendedName>
        <fullName evidence="3">Orc1-like AAA ATPase domain-containing protein</fullName>
    </recommendedName>
</protein>
<keyword evidence="2" id="KW-0067">ATP-binding</keyword>
<dbReference type="PANTHER" id="PTHR16305">
    <property type="entry name" value="TESTICULAR SOLUBLE ADENYLYL CYCLASE"/>
    <property type="match status" value="1"/>
</dbReference>
<evidence type="ECO:0000256" key="1">
    <source>
        <dbReference type="ARBA" id="ARBA00022741"/>
    </source>
</evidence>
<organism evidence="4 5">
    <name type="scientific">Kibdelosporangium banguiense</name>
    <dbReference type="NCBI Taxonomy" id="1365924"/>
    <lineage>
        <taxon>Bacteria</taxon>
        <taxon>Bacillati</taxon>
        <taxon>Actinomycetota</taxon>
        <taxon>Actinomycetes</taxon>
        <taxon>Pseudonocardiales</taxon>
        <taxon>Pseudonocardiaceae</taxon>
        <taxon>Kibdelosporangium</taxon>
    </lineage>
</organism>
<evidence type="ECO:0000256" key="2">
    <source>
        <dbReference type="ARBA" id="ARBA00022840"/>
    </source>
</evidence>
<dbReference type="InterPro" id="IPR041664">
    <property type="entry name" value="AAA_16"/>
</dbReference>
<proteinExistence type="predicted"/>
<reference evidence="4 5" key="1">
    <citation type="submission" date="2021-03" db="EMBL/GenBank/DDBJ databases">
        <title>Sequencing the genomes of 1000 actinobacteria strains.</title>
        <authorList>
            <person name="Klenk H.-P."/>
        </authorList>
    </citation>
    <scope>NUCLEOTIDE SEQUENCE [LARGE SCALE GENOMIC DNA]</scope>
    <source>
        <strain evidence="4 5">DSM 46670</strain>
    </source>
</reference>
<keyword evidence="5" id="KW-1185">Reference proteome</keyword>
<accession>A0ABS4TLP5</accession>
<gene>
    <name evidence="4" type="ORF">JOF56_005191</name>
</gene>
<feature type="domain" description="Orc1-like AAA ATPase" evidence="3">
    <location>
        <begin position="11"/>
        <end position="168"/>
    </location>
</feature>
<keyword evidence="1" id="KW-0547">Nucleotide-binding</keyword>
<dbReference type="SUPFAM" id="SSF52540">
    <property type="entry name" value="P-loop containing nucleoside triphosphate hydrolases"/>
    <property type="match status" value="1"/>
</dbReference>
<dbReference type="PANTHER" id="PTHR16305:SF35">
    <property type="entry name" value="TRANSCRIPTIONAL ACTIVATOR DOMAIN"/>
    <property type="match status" value="1"/>
</dbReference>
<dbReference type="EMBL" id="JAGINW010000001">
    <property type="protein sequence ID" value="MBP2324806.1"/>
    <property type="molecule type" value="Genomic_DNA"/>
</dbReference>
<name>A0ABS4TLP5_9PSEU</name>
<evidence type="ECO:0000313" key="5">
    <source>
        <dbReference type="Proteomes" id="UP001519332"/>
    </source>
</evidence>
<dbReference type="Proteomes" id="UP001519332">
    <property type="component" value="Unassembled WGS sequence"/>
</dbReference>
<dbReference type="Gene3D" id="3.40.50.300">
    <property type="entry name" value="P-loop containing nucleotide triphosphate hydrolases"/>
    <property type="match status" value="1"/>
</dbReference>
<dbReference type="Pfam" id="PF13191">
    <property type="entry name" value="AAA_16"/>
    <property type="match status" value="1"/>
</dbReference>